<dbReference type="AlphaFoldDB" id="A0ABD1ELK5"/>
<gene>
    <name evidence="2" type="ORF">ABEB36_008360</name>
</gene>
<protein>
    <submittedName>
        <fullName evidence="2">Uncharacterized protein</fullName>
    </submittedName>
</protein>
<feature type="transmembrane region" description="Helical" evidence="1">
    <location>
        <begin position="6"/>
        <end position="26"/>
    </location>
</feature>
<keyword evidence="3" id="KW-1185">Reference proteome</keyword>
<dbReference type="EMBL" id="JBDJPC010000006">
    <property type="protein sequence ID" value="KAL1497380.1"/>
    <property type="molecule type" value="Genomic_DNA"/>
</dbReference>
<sequence length="129" mass="14205">MVFLDNYAFLTLFFYMAVGSLYRYSVAMIGGRISYKGFVSRVVAGIVRNHPFSTIHQIRAKLSGLLGEECLEFDRLGLGSFRRQLLLIAVGGGYWLPDCGKIPPLVGPSTTVVPIPPVDENESDSDLDC</sequence>
<keyword evidence="1" id="KW-0812">Transmembrane</keyword>
<evidence type="ECO:0000313" key="3">
    <source>
        <dbReference type="Proteomes" id="UP001566132"/>
    </source>
</evidence>
<organism evidence="2 3">
    <name type="scientific">Hypothenemus hampei</name>
    <name type="common">Coffee berry borer</name>
    <dbReference type="NCBI Taxonomy" id="57062"/>
    <lineage>
        <taxon>Eukaryota</taxon>
        <taxon>Metazoa</taxon>
        <taxon>Ecdysozoa</taxon>
        <taxon>Arthropoda</taxon>
        <taxon>Hexapoda</taxon>
        <taxon>Insecta</taxon>
        <taxon>Pterygota</taxon>
        <taxon>Neoptera</taxon>
        <taxon>Endopterygota</taxon>
        <taxon>Coleoptera</taxon>
        <taxon>Polyphaga</taxon>
        <taxon>Cucujiformia</taxon>
        <taxon>Curculionidae</taxon>
        <taxon>Scolytinae</taxon>
        <taxon>Hypothenemus</taxon>
    </lineage>
</organism>
<name>A0ABD1ELK5_HYPHA</name>
<dbReference type="Proteomes" id="UP001566132">
    <property type="component" value="Unassembled WGS sequence"/>
</dbReference>
<proteinExistence type="predicted"/>
<evidence type="ECO:0000256" key="1">
    <source>
        <dbReference type="SAM" id="Phobius"/>
    </source>
</evidence>
<keyword evidence="1" id="KW-0472">Membrane</keyword>
<reference evidence="2 3" key="1">
    <citation type="submission" date="2024-05" db="EMBL/GenBank/DDBJ databases">
        <title>Genetic variation in Jamaican populations of the coffee berry borer (Hypothenemus hampei).</title>
        <authorList>
            <person name="Errbii M."/>
            <person name="Myrie A."/>
        </authorList>
    </citation>
    <scope>NUCLEOTIDE SEQUENCE [LARGE SCALE GENOMIC DNA]</scope>
    <source>
        <strain evidence="2">JA-Hopewell-2020-01-JO</strain>
        <tissue evidence="2">Whole body</tissue>
    </source>
</reference>
<evidence type="ECO:0000313" key="2">
    <source>
        <dbReference type="EMBL" id="KAL1497380.1"/>
    </source>
</evidence>
<comment type="caution">
    <text evidence="2">The sequence shown here is derived from an EMBL/GenBank/DDBJ whole genome shotgun (WGS) entry which is preliminary data.</text>
</comment>
<keyword evidence="1" id="KW-1133">Transmembrane helix</keyword>
<accession>A0ABD1ELK5</accession>